<evidence type="ECO:0000256" key="1">
    <source>
        <dbReference type="ARBA" id="ARBA00022737"/>
    </source>
</evidence>
<dbReference type="Pfam" id="PF24883">
    <property type="entry name" value="NPHP3_N"/>
    <property type="match status" value="1"/>
</dbReference>
<keyword evidence="5" id="KW-1185">Reference proteome</keyword>
<evidence type="ECO:0000313" key="5">
    <source>
        <dbReference type="Proteomes" id="UP000191285"/>
    </source>
</evidence>
<accession>A0A1V6SN39</accession>
<evidence type="ECO:0000313" key="4">
    <source>
        <dbReference type="EMBL" id="OQE15084.1"/>
    </source>
</evidence>
<dbReference type="PANTHER" id="PTHR10039:SF16">
    <property type="entry name" value="GPI INOSITOL-DEACYLASE"/>
    <property type="match status" value="1"/>
</dbReference>
<proteinExistence type="predicted"/>
<sequence>MGGLSALCCSKGDEKPNDGQETPARPIQQVPNKGTHNVPAKVEVNQNSSSANLNQEKPDPKPDKNPKVKPADRNLWEEAYNRLDPKTQKLIPPRELELESAIDEVINTTTKKYGEWKRGGLKIRRKNGNDINLRAVSESILGAAQKGKDVISTFVSFDPTGHASSAWTIISFGMSMIQSGLDRRDAVFNSSKFLTETMTWFAIIDKTYRKQELETDSPIDDALVRVYEAILTFGAEVRRARDENVAQRVWNSLITFSETALSTLKTVVEEQKVAANEWANLASDLYNRQKAQEMLSDLDTIIEKTTNIETLAIEGVEYEAVEWLSSVQYDARYQALRKRRTGDTGVWLLDLQDYNNWVFNPGNLLLLKGITGCGKSVLCSTVVHDLRELCDADPSKHVAFWFFQFDVAWTKSVDAMIKSLIKQLSSSPLAASLMKLYKKNKMPGREPDPEDILRVFYDVLSTIPDDDQIYLVFDALDECPTILDHTRERHVLLSFIADLLERHSKKVHIIATSRPEKDITEVLGRFPSINLMDHVDDDVKTYVTTELSSGPLNVWDDEVKALISNRLLSRKERRFRWAEMQLKALETEIRTEDLKKALDKVPETLEGTYRLVLDSIARSQRSLAREIFMMICLSPVLVGVDAVAKMMNIDHSEHVIKLCTTSMVTLNDGMIQVAHFSVQEYLITEEDDRSNHECQFTAANGHRFLLERAVDVLLAQTENLTEAMAKKYPHFLYAAKFWDTHLAAAGGYDQMSSDLQAKIDRLFSDSDVYLNWIRAADNEPERIVDGWKRAENQWNKVLAECDKPIHRASLLGLVGTFDSLVAQGVDPLEWSPCSHVNWWRTPVLNSLGIAAHVGNLDLLQSQLDKNLSLDERTLQQIMRQVDYRKDGKVKLARILQTLLDQGLIYESPGSTDTLDTSIIASALENETSAIEIMNIFLEWSTMTVPIDDASISRIFRETTSDSLTRLLFEKFDCHLPREVLDAIDEEGDICNIASLAYLAQERPNELPITNGLVQIFAGNETTKLMEDLLHIHRESIHVTTDVLESAVCNGLDGDMFGLLWPLRDAGVDITEDMLLLAATNSNPIHQREYLYFLLRELESTSKLAKPIMPESTMVGAEDAKSTTPDDEDAESTVFSAGTIVPESILPSAIIYAQNGVETLKILLEAPHLNITVTERFLRALCRHPEGVEMLDLLNKEKGIHIPITKDVLWEAASNKETGPLVIAYLAQLSTEPLPIDYSTLLLALENKKTGTDLIQVLLPHTPKDLLDTNFFINACECGNTDAFGVILDEMPKDIPVDDILVQLSSSDGETGYVLEMLFKRNLVQIDENLVEQFAGNYSCMRYLLSWKPDVAINDAALWKACLDPDTMRELMAVKGESLTITEGLVNYIIDEGEDEVLEAILLRQESLPIAEKILWVFAENWEPETLIELLEKISAPCLARLWKKTSKNHNFPTKARVLLLLVYLKKTKDNITEEILREFPYDAESGENYGFDDFVETVCTHKEFPDLPVTEQVAGIIVERCGRETIEAFLGYAKISV</sequence>
<keyword evidence="1" id="KW-0677">Repeat</keyword>
<feature type="compositionally biased region" description="Basic and acidic residues" evidence="2">
    <location>
        <begin position="56"/>
        <end position="74"/>
    </location>
</feature>
<feature type="region of interest" description="Disordered" evidence="2">
    <location>
        <begin position="1"/>
        <end position="74"/>
    </location>
</feature>
<comment type="caution">
    <text evidence="4">The sequence shown here is derived from an EMBL/GenBank/DDBJ whole genome shotgun (WGS) entry which is preliminary data.</text>
</comment>
<organism evidence="4 5">
    <name type="scientific">Penicillium steckii</name>
    <dbReference type="NCBI Taxonomy" id="303698"/>
    <lineage>
        <taxon>Eukaryota</taxon>
        <taxon>Fungi</taxon>
        <taxon>Dikarya</taxon>
        <taxon>Ascomycota</taxon>
        <taxon>Pezizomycotina</taxon>
        <taxon>Eurotiomycetes</taxon>
        <taxon>Eurotiomycetidae</taxon>
        <taxon>Eurotiales</taxon>
        <taxon>Aspergillaceae</taxon>
        <taxon>Penicillium</taxon>
    </lineage>
</organism>
<dbReference type="InterPro" id="IPR056884">
    <property type="entry name" value="NPHP3-like_N"/>
</dbReference>
<name>A0A1V6SN39_9EURO</name>
<dbReference type="PANTHER" id="PTHR10039">
    <property type="entry name" value="AMELOGENIN"/>
    <property type="match status" value="1"/>
</dbReference>
<evidence type="ECO:0000259" key="3">
    <source>
        <dbReference type="PROSITE" id="PS50837"/>
    </source>
</evidence>
<dbReference type="STRING" id="303698.A0A1V6SN39"/>
<dbReference type="Proteomes" id="UP000191285">
    <property type="component" value="Unassembled WGS sequence"/>
</dbReference>
<dbReference type="InterPro" id="IPR027417">
    <property type="entry name" value="P-loop_NTPase"/>
</dbReference>
<dbReference type="SUPFAM" id="SSF52540">
    <property type="entry name" value="P-loop containing nucleoside triphosphate hydrolases"/>
    <property type="match status" value="1"/>
</dbReference>
<gene>
    <name evidence="4" type="ORF">PENSTE_c030G00807</name>
</gene>
<dbReference type="InterPro" id="IPR007111">
    <property type="entry name" value="NACHT_NTPase"/>
</dbReference>
<protein>
    <recommendedName>
        <fullName evidence="3">NACHT domain-containing protein</fullName>
    </recommendedName>
</protein>
<dbReference type="EMBL" id="MLKD01000030">
    <property type="protein sequence ID" value="OQE15084.1"/>
    <property type="molecule type" value="Genomic_DNA"/>
</dbReference>
<dbReference type="Gene3D" id="3.40.50.300">
    <property type="entry name" value="P-loop containing nucleotide triphosphate hydrolases"/>
    <property type="match status" value="1"/>
</dbReference>
<reference evidence="5" key="1">
    <citation type="journal article" date="2017" name="Nat. Microbiol.">
        <title>Global analysis of biosynthetic gene clusters reveals vast potential of secondary metabolite production in Penicillium species.</title>
        <authorList>
            <person name="Nielsen J.C."/>
            <person name="Grijseels S."/>
            <person name="Prigent S."/>
            <person name="Ji B."/>
            <person name="Dainat J."/>
            <person name="Nielsen K.F."/>
            <person name="Frisvad J.C."/>
            <person name="Workman M."/>
            <person name="Nielsen J."/>
        </authorList>
    </citation>
    <scope>NUCLEOTIDE SEQUENCE [LARGE SCALE GENOMIC DNA]</scope>
    <source>
        <strain evidence="5">IBT 24891</strain>
    </source>
</reference>
<dbReference type="PROSITE" id="PS50837">
    <property type="entry name" value="NACHT"/>
    <property type="match status" value="1"/>
</dbReference>
<feature type="domain" description="NACHT" evidence="3">
    <location>
        <begin position="363"/>
        <end position="515"/>
    </location>
</feature>
<evidence type="ECO:0000256" key="2">
    <source>
        <dbReference type="SAM" id="MobiDB-lite"/>
    </source>
</evidence>
<dbReference type="OrthoDB" id="4367066at2759"/>
<feature type="compositionally biased region" description="Polar residues" evidence="2">
    <location>
        <begin position="44"/>
        <end position="55"/>
    </location>
</feature>